<dbReference type="InterPro" id="IPR016161">
    <property type="entry name" value="Ald_DH/histidinol_DH"/>
</dbReference>
<name>A0AAP1WEE5_ECOLX</name>
<sequence length="53" mass="5543">MVQLSREEYAAIAATLDLPQRAFIDGGFRDACGGRTFASTNPATGELLAQVAA</sequence>
<dbReference type="AlphaFoldDB" id="A0AAP1WEE5"/>
<gene>
    <name evidence="2" type="ORF">IH772_27950</name>
</gene>
<accession>A0AAP1WEE5</accession>
<comment type="caution">
    <text evidence="2">The sequence shown here is derived from an EMBL/GenBank/DDBJ whole genome shotgun (WGS) entry which is preliminary data.</text>
</comment>
<proteinExistence type="predicted"/>
<dbReference type="EMBL" id="JACZOI010000428">
    <property type="protein sequence ID" value="MBE0980991.1"/>
    <property type="molecule type" value="Genomic_DNA"/>
</dbReference>
<feature type="non-terminal residue" evidence="2">
    <location>
        <position position="53"/>
    </location>
</feature>
<keyword evidence="1" id="KW-0560">Oxidoreductase</keyword>
<organism evidence="2 3">
    <name type="scientific">Escherichia coli</name>
    <dbReference type="NCBI Taxonomy" id="562"/>
    <lineage>
        <taxon>Bacteria</taxon>
        <taxon>Pseudomonadati</taxon>
        <taxon>Pseudomonadota</taxon>
        <taxon>Gammaproteobacteria</taxon>
        <taxon>Enterobacterales</taxon>
        <taxon>Enterobacteriaceae</taxon>
        <taxon>Escherichia</taxon>
    </lineage>
</organism>
<dbReference type="GO" id="GO:0016491">
    <property type="term" value="F:oxidoreductase activity"/>
    <property type="evidence" value="ECO:0007669"/>
    <property type="project" value="UniProtKB-KW"/>
</dbReference>
<reference evidence="2" key="1">
    <citation type="submission" date="2020-09" db="EMBL/GenBank/DDBJ databases">
        <title>Emerging polyconal dissemination of OXA-244-producing E. coli in France.</title>
        <authorList>
            <person name="Emeraud C."/>
            <person name="Girlich D."/>
            <person name="Bonnin R.A."/>
            <person name="Jousset A.B."/>
            <person name="Naas T."/>
            <person name="Dortet L."/>
        </authorList>
    </citation>
    <scope>NUCLEOTIDE SEQUENCE</scope>
    <source>
        <strain evidence="2">225E3</strain>
    </source>
</reference>
<dbReference type="SUPFAM" id="SSF53720">
    <property type="entry name" value="ALDH-like"/>
    <property type="match status" value="1"/>
</dbReference>
<protein>
    <submittedName>
        <fullName evidence="2">Aldehyde dehydrogenase</fullName>
    </submittedName>
</protein>
<dbReference type="InterPro" id="IPR016162">
    <property type="entry name" value="Ald_DH_N"/>
</dbReference>
<evidence type="ECO:0000256" key="1">
    <source>
        <dbReference type="ARBA" id="ARBA00023002"/>
    </source>
</evidence>
<evidence type="ECO:0000313" key="3">
    <source>
        <dbReference type="Proteomes" id="UP000640866"/>
    </source>
</evidence>
<evidence type="ECO:0000313" key="2">
    <source>
        <dbReference type="EMBL" id="MBE0980991.1"/>
    </source>
</evidence>
<dbReference type="Gene3D" id="3.40.605.10">
    <property type="entry name" value="Aldehyde Dehydrogenase, Chain A, domain 1"/>
    <property type="match status" value="1"/>
</dbReference>
<dbReference type="Proteomes" id="UP000640866">
    <property type="component" value="Unassembled WGS sequence"/>
</dbReference>